<dbReference type="InterPro" id="IPR001841">
    <property type="entry name" value="Znf_RING"/>
</dbReference>
<dbReference type="InterPro" id="IPR047153">
    <property type="entry name" value="TRIM45/56/19-like"/>
</dbReference>
<evidence type="ECO:0000259" key="6">
    <source>
        <dbReference type="PROSITE" id="PS50119"/>
    </source>
</evidence>
<evidence type="ECO:0000259" key="5">
    <source>
        <dbReference type="PROSITE" id="PS50089"/>
    </source>
</evidence>
<dbReference type="Gene3D" id="3.30.40.10">
    <property type="entry name" value="Zinc/RING finger domain, C3HC4 (zinc finger)"/>
    <property type="match status" value="1"/>
</dbReference>
<feature type="domain" description="B box-type" evidence="6">
    <location>
        <begin position="139"/>
        <end position="182"/>
    </location>
</feature>
<keyword evidence="7" id="KW-0012">Acyltransferase</keyword>
<dbReference type="Pfam" id="PF13445">
    <property type="entry name" value="zf-RING_UBOX"/>
    <property type="match status" value="1"/>
</dbReference>
<dbReference type="EMBL" id="CAJPWZ010001674">
    <property type="protein sequence ID" value="CAG2220955.1"/>
    <property type="molecule type" value="Genomic_DNA"/>
</dbReference>
<dbReference type="InterPro" id="IPR013083">
    <property type="entry name" value="Znf_RING/FYVE/PHD"/>
</dbReference>
<dbReference type="SMART" id="SM00336">
    <property type="entry name" value="BBOX"/>
    <property type="match status" value="2"/>
</dbReference>
<dbReference type="GO" id="GO:0061630">
    <property type="term" value="F:ubiquitin protein ligase activity"/>
    <property type="evidence" value="ECO:0007669"/>
    <property type="project" value="UniProtKB-EC"/>
</dbReference>
<dbReference type="AlphaFoldDB" id="A0A8S3SJF0"/>
<name>A0A8S3SJF0_MYTED</name>
<evidence type="ECO:0000256" key="3">
    <source>
        <dbReference type="ARBA" id="ARBA00022833"/>
    </source>
</evidence>
<evidence type="ECO:0000313" key="7">
    <source>
        <dbReference type="EMBL" id="CAG2220955.1"/>
    </source>
</evidence>
<evidence type="ECO:0000256" key="4">
    <source>
        <dbReference type="PROSITE-ProRule" id="PRU00024"/>
    </source>
</evidence>
<feature type="domain" description="RING-type" evidence="5">
    <location>
        <begin position="13"/>
        <end position="53"/>
    </location>
</feature>
<dbReference type="Proteomes" id="UP000683360">
    <property type="component" value="Unassembled WGS sequence"/>
</dbReference>
<dbReference type="InterPro" id="IPR015943">
    <property type="entry name" value="WD40/YVTN_repeat-like_dom_sf"/>
</dbReference>
<gene>
    <name evidence="7" type="ORF">MEDL_34482</name>
</gene>
<reference evidence="7" key="1">
    <citation type="submission" date="2021-03" db="EMBL/GenBank/DDBJ databases">
        <authorList>
            <person name="Bekaert M."/>
        </authorList>
    </citation>
    <scope>NUCLEOTIDE SEQUENCE</scope>
</reference>
<evidence type="ECO:0000256" key="1">
    <source>
        <dbReference type="ARBA" id="ARBA00022723"/>
    </source>
</evidence>
<evidence type="ECO:0000256" key="2">
    <source>
        <dbReference type="ARBA" id="ARBA00022771"/>
    </source>
</evidence>
<dbReference type="PROSITE" id="PS50119">
    <property type="entry name" value="ZF_BBOX"/>
    <property type="match status" value="1"/>
</dbReference>
<dbReference type="OrthoDB" id="6118444at2759"/>
<dbReference type="SMART" id="SM00184">
    <property type="entry name" value="RING"/>
    <property type="match status" value="1"/>
</dbReference>
<dbReference type="Pfam" id="PF00643">
    <property type="entry name" value="zf-B_box"/>
    <property type="match status" value="1"/>
</dbReference>
<keyword evidence="7" id="KW-0808">Transferase</keyword>
<keyword evidence="8" id="KW-1185">Reference proteome</keyword>
<dbReference type="InterPro" id="IPR000315">
    <property type="entry name" value="Znf_B-box"/>
</dbReference>
<dbReference type="PANTHER" id="PTHR25462">
    <property type="entry name" value="BONUS, ISOFORM C-RELATED"/>
    <property type="match status" value="1"/>
</dbReference>
<proteinExistence type="predicted"/>
<dbReference type="SUPFAM" id="SSF57850">
    <property type="entry name" value="RING/U-box"/>
    <property type="match status" value="1"/>
</dbReference>
<dbReference type="PANTHER" id="PTHR25462:SF306">
    <property type="entry name" value="TRIPARTITE MOTIF CONTAINING 9"/>
    <property type="match status" value="1"/>
</dbReference>
<protein>
    <submittedName>
        <fullName evidence="7">TRIM56</fullName>
        <ecNumber evidence="7">2.3.2.27</ecNumber>
    </submittedName>
</protein>
<dbReference type="Gene3D" id="3.30.160.60">
    <property type="entry name" value="Classic Zinc Finger"/>
    <property type="match status" value="1"/>
</dbReference>
<dbReference type="SUPFAM" id="SSF57845">
    <property type="entry name" value="B-box zinc-binding domain"/>
    <property type="match status" value="1"/>
</dbReference>
<dbReference type="PROSITE" id="PS50089">
    <property type="entry name" value="ZF_RING_2"/>
    <property type="match status" value="1"/>
</dbReference>
<keyword evidence="1" id="KW-0479">Metal-binding</keyword>
<dbReference type="EC" id="2.3.2.27" evidence="7"/>
<dbReference type="Gene3D" id="2.130.10.10">
    <property type="entry name" value="YVTN repeat-like/Quinoprotein amine dehydrogenase"/>
    <property type="match status" value="1"/>
</dbReference>
<sequence length="600" mass="68389">MAHGNYSEIESKCGICLSPYTEPRLLDCYHTFCTPCLEKLDVHDNYLTCPLCRTHISVPDKGVSGLKSYPFKFEQSQSANNSTDICELCSKENSAVAKCLECKINLCLNCRDYHRILKTSQNHSLENLKGDQLDKINEKSIKECEEHRKELTLFCKPCNILLCSECAEKSHRIHDNQNLALLIQTRKKTLLTRTASLKSRISVLKNTEELVQQEENVYHKHCNIAKKDIIAHATSVKDVFCNTIDILTNKSLATIDNIRKKDIKAINTYLNEIETEQLSLTGLIRTTEDFINSSSDKQFMDDFFTIGSHLDKVLNKTGRSLAFLNNMKYESGEFNEAIIKQLFGELNVCARENVITPVYQKLPMPEIFPKVKEEHTFTFSDNIIDIVAANNDNTWIFTNNLVSLYNRNGVVSSTFTPPVNSKRMLRKSADELWFWTGQSAVKRVNTQFQDGYKVPFEDGLVGCFIQNGNLLVYNMDEEVFYEVTEQEGVRNKIKIEDPTEKLPNNDIFTGTNILMAETSNSNLVFSSQSNIVVIADKHGTIIETFERPGASFRGINLDNYGQILVVDYQMDTIDILSEDGVFHRNLMNNFDKIIEQIISL</sequence>
<dbReference type="SUPFAM" id="SSF63829">
    <property type="entry name" value="Calcium-dependent phosphotriesterase"/>
    <property type="match status" value="1"/>
</dbReference>
<organism evidence="7 8">
    <name type="scientific">Mytilus edulis</name>
    <name type="common">Blue mussel</name>
    <dbReference type="NCBI Taxonomy" id="6550"/>
    <lineage>
        <taxon>Eukaryota</taxon>
        <taxon>Metazoa</taxon>
        <taxon>Spiralia</taxon>
        <taxon>Lophotrochozoa</taxon>
        <taxon>Mollusca</taxon>
        <taxon>Bivalvia</taxon>
        <taxon>Autobranchia</taxon>
        <taxon>Pteriomorphia</taxon>
        <taxon>Mytilida</taxon>
        <taxon>Mytiloidea</taxon>
        <taxon>Mytilidae</taxon>
        <taxon>Mytilinae</taxon>
        <taxon>Mytilus</taxon>
    </lineage>
</organism>
<dbReference type="CDD" id="cd19757">
    <property type="entry name" value="Bbox1"/>
    <property type="match status" value="1"/>
</dbReference>
<dbReference type="GO" id="GO:0008270">
    <property type="term" value="F:zinc ion binding"/>
    <property type="evidence" value="ECO:0007669"/>
    <property type="project" value="UniProtKB-KW"/>
</dbReference>
<keyword evidence="3" id="KW-0862">Zinc</keyword>
<dbReference type="InterPro" id="IPR017907">
    <property type="entry name" value="Znf_RING_CS"/>
</dbReference>
<evidence type="ECO:0000313" key="8">
    <source>
        <dbReference type="Proteomes" id="UP000683360"/>
    </source>
</evidence>
<accession>A0A8S3SJF0</accession>
<comment type="caution">
    <text evidence="7">The sequence shown here is derived from an EMBL/GenBank/DDBJ whole genome shotgun (WGS) entry which is preliminary data.</text>
</comment>
<dbReference type="PROSITE" id="PS00518">
    <property type="entry name" value="ZF_RING_1"/>
    <property type="match status" value="1"/>
</dbReference>
<keyword evidence="2 4" id="KW-0863">Zinc-finger</keyword>
<dbReference type="InterPro" id="IPR027370">
    <property type="entry name" value="Znf-RING_euk"/>
</dbReference>